<proteinExistence type="predicted"/>
<dbReference type="AlphaFoldDB" id="A0A0C9UPP3"/>
<dbReference type="EMBL" id="KN837114">
    <property type="protein sequence ID" value="KIJ44873.1"/>
    <property type="molecule type" value="Genomic_DNA"/>
</dbReference>
<evidence type="ECO:0000256" key="1">
    <source>
        <dbReference type="SAM" id="MobiDB-lite"/>
    </source>
</evidence>
<name>A0A0C9UPP3_SPHS4</name>
<evidence type="ECO:0000313" key="2">
    <source>
        <dbReference type="EMBL" id="KIJ44873.1"/>
    </source>
</evidence>
<sequence length="286" mass="30664">MASTTVFGNLTVADGAVVNAPNNGRSYALYRSSTYTADLDASIPTLIRCYLPAGVSPFPNNITVFLYGKICTPAGQPYLIEAINMFPYPGNPYDATYGDVPAFAPRICILGHVSGNVETTYEGRRVFRVQSAAWVRDQLQATNFMAFFENSFRWKKTNTPNAGSAIYIIGPVAGRHENNLPLINVEDITFNAGSRPDSSGPSGQRGAGNPTRTRLSATNGWGNTNPTATQHAGTANDPIPLSSGESSDNNITEISPISSHTGAYSQESFMQPENELSVEPSNINQG</sequence>
<keyword evidence="3" id="KW-1185">Reference proteome</keyword>
<organism evidence="2 3">
    <name type="scientific">Sphaerobolus stellatus (strain SS14)</name>
    <dbReference type="NCBI Taxonomy" id="990650"/>
    <lineage>
        <taxon>Eukaryota</taxon>
        <taxon>Fungi</taxon>
        <taxon>Dikarya</taxon>
        <taxon>Basidiomycota</taxon>
        <taxon>Agaricomycotina</taxon>
        <taxon>Agaricomycetes</taxon>
        <taxon>Phallomycetidae</taxon>
        <taxon>Geastrales</taxon>
        <taxon>Sphaerobolaceae</taxon>
        <taxon>Sphaerobolus</taxon>
    </lineage>
</organism>
<feature type="compositionally biased region" description="Polar residues" evidence="1">
    <location>
        <begin position="243"/>
        <end position="271"/>
    </location>
</feature>
<dbReference type="OrthoDB" id="2801586at2759"/>
<feature type="compositionally biased region" description="Polar residues" evidence="1">
    <location>
        <begin position="210"/>
        <end position="233"/>
    </location>
</feature>
<evidence type="ECO:0000313" key="3">
    <source>
        <dbReference type="Proteomes" id="UP000054279"/>
    </source>
</evidence>
<accession>A0A0C9UPP3</accession>
<dbReference type="Proteomes" id="UP000054279">
    <property type="component" value="Unassembled WGS sequence"/>
</dbReference>
<dbReference type="HOGENOM" id="CLU_1050400_0_0_1"/>
<feature type="region of interest" description="Disordered" evidence="1">
    <location>
        <begin position="191"/>
        <end position="286"/>
    </location>
</feature>
<gene>
    <name evidence="2" type="ORF">M422DRAFT_251496</name>
</gene>
<reference evidence="2 3" key="1">
    <citation type="submission" date="2014-06" db="EMBL/GenBank/DDBJ databases">
        <title>Evolutionary Origins and Diversification of the Mycorrhizal Mutualists.</title>
        <authorList>
            <consortium name="DOE Joint Genome Institute"/>
            <consortium name="Mycorrhizal Genomics Consortium"/>
            <person name="Kohler A."/>
            <person name="Kuo A."/>
            <person name="Nagy L.G."/>
            <person name="Floudas D."/>
            <person name="Copeland A."/>
            <person name="Barry K.W."/>
            <person name="Cichocki N."/>
            <person name="Veneault-Fourrey C."/>
            <person name="LaButti K."/>
            <person name="Lindquist E.A."/>
            <person name="Lipzen A."/>
            <person name="Lundell T."/>
            <person name="Morin E."/>
            <person name="Murat C."/>
            <person name="Riley R."/>
            <person name="Ohm R."/>
            <person name="Sun H."/>
            <person name="Tunlid A."/>
            <person name="Henrissat B."/>
            <person name="Grigoriev I.V."/>
            <person name="Hibbett D.S."/>
            <person name="Martin F."/>
        </authorList>
    </citation>
    <scope>NUCLEOTIDE SEQUENCE [LARGE SCALE GENOMIC DNA]</scope>
    <source>
        <strain evidence="2 3">SS14</strain>
    </source>
</reference>
<protein>
    <submittedName>
        <fullName evidence="2">Unplaced genomic scaffold SPHSTscaffold_39, whole genome shotgun sequence</fullName>
    </submittedName>
</protein>